<sequence>MAFICGSSATQEDNFDAIWSFPPSPQPKIARRRHSFCSRSNKDNKNPYSNRGLDKFEALLADLDGKRQKIYTQKGSEDISLVRFTYSKSNDVQPIVVKIKDHRKQEKDQQHKLEATKTPILSPEHPVVGNNKAPSISKVVEPEKQSFDYKKMFSVDQLKKKLGQWWRPWYSLPFFVIMILVFLVFFGRSFAILCTSIGWYMLPTINATYENPKRPRKVVKKEYSRKFSEKTITSPRSVLSNGPTKTITSPRNVLNTGPTNDQAHRKSF</sequence>
<keyword evidence="4" id="KW-1185">Reference proteome</keyword>
<reference evidence="3 4" key="1">
    <citation type="journal article" date="2018" name="Mol. Plant">
        <title>The genome of Artemisia annua provides insight into the evolution of Asteraceae family and artemisinin biosynthesis.</title>
        <authorList>
            <person name="Shen Q."/>
            <person name="Zhang L."/>
            <person name="Liao Z."/>
            <person name="Wang S."/>
            <person name="Yan T."/>
            <person name="Shi P."/>
            <person name="Liu M."/>
            <person name="Fu X."/>
            <person name="Pan Q."/>
            <person name="Wang Y."/>
            <person name="Lv Z."/>
            <person name="Lu X."/>
            <person name="Zhang F."/>
            <person name="Jiang W."/>
            <person name="Ma Y."/>
            <person name="Chen M."/>
            <person name="Hao X."/>
            <person name="Li L."/>
            <person name="Tang Y."/>
            <person name="Lv G."/>
            <person name="Zhou Y."/>
            <person name="Sun X."/>
            <person name="Brodelius P.E."/>
            <person name="Rose J.K.C."/>
            <person name="Tang K."/>
        </authorList>
    </citation>
    <scope>NUCLEOTIDE SEQUENCE [LARGE SCALE GENOMIC DNA]</scope>
    <source>
        <strain evidence="4">cv. Huhao1</strain>
        <tissue evidence="3">Leaf</tissue>
    </source>
</reference>
<dbReference type="STRING" id="35608.A0A2U1LM56"/>
<accession>A0A2U1LM56</accession>
<feature type="compositionally biased region" description="Polar residues" evidence="1">
    <location>
        <begin position="230"/>
        <end position="261"/>
    </location>
</feature>
<name>A0A2U1LM56_ARTAN</name>
<protein>
    <submittedName>
        <fullName evidence="3">ZCF37</fullName>
    </submittedName>
</protein>
<keyword evidence="2" id="KW-0812">Transmembrane</keyword>
<dbReference type="EMBL" id="PKPP01008673">
    <property type="protein sequence ID" value="PWA50074.1"/>
    <property type="molecule type" value="Genomic_DNA"/>
</dbReference>
<evidence type="ECO:0000256" key="1">
    <source>
        <dbReference type="SAM" id="MobiDB-lite"/>
    </source>
</evidence>
<keyword evidence="2" id="KW-0472">Membrane</keyword>
<evidence type="ECO:0000313" key="4">
    <source>
        <dbReference type="Proteomes" id="UP000245207"/>
    </source>
</evidence>
<evidence type="ECO:0000313" key="3">
    <source>
        <dbReference type="EMBL" id="PWA50074.1"/>
    </source>
</evidence>
<feature type="region of interest" description="Disordered" evidence="1">
    <location>
        <begin position="230"/>
        <end position="268"/>
    </location>
</feature>
<proteinExistence type="predicted"/>
<dbReference type="PANTHER" id="PTHR35275:SF1">
    <property type="entry name" value="OS07G0585900 PROTEIN"/>
    <property type="match status" value="1"/>
</dbReference>
<dbReference type="InterPro" id="IPR045880">
    <property type="entry name" value="ZCF37"/>
</dbReference>
<keyword evidence="2" id="KW-1133">Transmembrane helix</keyword>
<comment type="caution">
    <text evidence="3">The sequence shown here is derived from an EMBL/GenBank/DDBJ whole genome shotgun (WGS) entry which is preliminary data.</text>
</comment>
<dbReference type="Proteomes" id="UP000245207">
    <property type="component" value="Unassembled WGS sequence"/>
</dbReference>
<dbReference type="OrthoDB" id="1932497at2759"/>
<dbReference type="PANTHER" id="PTHR35275">
    <property type="entry name" value="ZCF37"/>
    <property type="match status" value="1"/>
</dbReference>
<evidence type="ECO:0000256" key="2">
    <source>
        <dbReference type="SAM" id="Phobius"/>
    </source>
</evidence>
<feature type="region of interest" description="Disordered" evidence="1">
    <location>
        <begin position="29"/>
        <end position="50"/>
    </location>
</feature>
<gene>
    <name evidence="3" type="ORF">CTI12_AA421560</name>
</gene>
<feature type="transmembrane region" description="Helical" evidence="2">
    <location>
        <begin position="169"/>
        <end position="202"/>
    </location>
</feature>
<dbReference type="AlphaFoldDB" id="A0A2U1LM56"/>
<organism evidence="3 4">
    <name type="scientific">Artemisia annua</name>
    <name type="common">Sweet wormwood</name>
    <dbReference type="NCBI Taxonomy" id="35608"/>
    <lineage>
        <taxon>Eukaryota</taxon>
        <taxon>Viridiplantae</taxon>
        <taxon>Streptophyta</taxon>
        <taxon>Embryophyta</taxon>
        <taxon>Tracheophyta</taxon>
        <taxon>Spermatophyta</taxon>
        <taxon>Magnoliopsida</taxon>
        <taxon>eudicotyledons</taxon>
        <taxon>Gunneridae</taxon>
        <taxon>Pentapetalae</taxon>
        <taxon>asterids</taxon>
        <taxon>campanulids</taxon>
        <taxon>Asterales</taxon>
        <taxon>Asteraceae</taxon>
        <taxon>Asteroideae</taxon>
        <taxon>Anthemideae</taxon>
        <taxon>Artemisiinae</taxon>
        <taxon>Artemisia</taxon>
    </lineage>
</organism>